<gene>
    <name evidence="3" type="ORF">SSFG_03428</name>
</gene>
<dbReference type="GO" id="GO:0007165">
    <property type="term" value="P:signal transduction"/>
    <property type="evidence" value="ECO:0007669"/>
    <property type="project" value="InterPro"/>
</dbReference>
<dbReference type="EMBL" id="DS999641">
    <property type="protein sequence ID" value="EFE68183.2"/>
    <property type="molecule type" value="Genomic_DNA"/>
</dbReference>
<sequence length="246" mass="26160">MSRCTAPRQGHRTASGRAACPACSGGGYGYSSSRPYYPPPAYTSRSSGGGGATSGGSSSSGRTRAPWSPNTSSVTYTPAEVKGLTPVRDAAVLRARQQPDLRDVFLCHAWDDRRGAAKELCRLLEAEGVSVWFSEKDIAYGLPFMREIDRGLARSRTGLVLVTPALLTRLKHGGVSDKELSELLARNLLLPVVHETTYGELRNISPLLASRNGFDTAEDSMAVVAAKIAELVAVDNDLIAPPAPTS</sequence>
<dbReference type="PROSITE" id="PS50104">
    <property type="entry name" value="TIR"/>
    <property type="match status" value="1"/>
</dbReference>
<reference evidence="4" key="1">
    <citation type="submission" date="2008-12" db="EMBL/GenBank/DDBJ databases">
        <title>Annotation of Streptomyces ghanaensis ATCC 14672.</title>
        <authorList>
            <consortium name="The Broad Institute Genome Sequencing Platform"/>
            <consortium name="Broad Institute Microbial Sequencing Center"/>
            <person name="Fischbach M."/>
            <person name="Ward D."/>
            <person name="Young S."/>
            <person name="Kodira C.D."/>
            <person name="Zeng Q."/>
            <person name="Koehrsen M."/>
            <person name="Godfrey P."/>
            <person name="Alvarado L."/>
            <person name="Berlin A.M."/>
            <person name="Borenstein D."/>
            <person name="Chen Z."/>
            <person name="Engels R."/>
            <person name="Freedman E."/>
            <person name="Gellesch M."/>
            <person name="Goldberg J."/>
            <person name="Griggs A."/>
            <person name="Gujja S."/>
            <person name="Heiman D.I."/>
            <person name="Hepburn T.A."/>
            <person name="Howarth C."/>
            <person name="Jen D."/>
            <person name="Larson L."/>
            <person name="Lewis B."/>
            <person name="Mehta T."/>
            <person name="Park D."/>
            <person name="Pearson M."/>
            <person name="Roberts A."/>
            <person name="Saif S."/>
            <person name="Shea T.D."/>
            <person name="Shenoy N."/>
            <person name="Sisk P."/>
            <person name="Stolte C."/>
            <person name="Sykes S.N."/>
            <person name="Walk T."/>
            <person name="White J."/>
            <person name="Yandava C."/>
            <person name="Straight P."/>
            <person name="Clardy J."/>
            <person name="Hung D."/>
            <person name="Kolter R."/>
            <person name="Mekalanos J."/>
            <person name="Walker S."/>
            <person name="Walsh C.T."/>
            <person name="Wieland B.L.C."/>
            <person name="Ilzarbe M."/>
            <person name="Galagan J."/>
            <person name="Nusbaum C."/>
            <person name="Birren B."/>
        </authorList>
    </citation>
    <scope>NUCLEOTIDE SEQUENCE [LARGE SCALE GENOMIC DNA]</scope>
    <source>
        <strain evidence="4">ATCC 14672 / DSM 40746 / JCM 4963 / KCTC 9882 / NRRL B-12104 / FH 1290</strain>
    </source>
</reference>
<evidence type="ECO:0000313" key="4">
    <source>
        <dbReference type="Proteomes" id="UP000003824"/>
    </source>
</evidence>
<dbReference type="Pfam" id="PF13676">
    <property type="entry name" value="TIR_2"/>
    <property type="match status" value="1"/>
</dbReference>
<evidence type="ECO:0000259" key="2">
    <source>
        <dbReference type="PROSITE" id="PS50104"/>
    </source>
</evidence>
<dbReference type="eggNOG" id="COG4916">
    <property type="taxonomic scope" value="Bacteria"/>
</dbReference>
<dbReference type="Proteomes" id="UP000003824">
    <property type="component" value="Unassembled WGS sequence"/>
</dbReference>
<feature type="domain" description="TIR" evidence="2">
    <location>
        <begin position="100"/>
        <end position="232"/>
    </location>
</feature>
<dbReference type="InterPro" id="IPR035897">
    <property type="entry name" value="Toll_tir_struct_dom_sf"/>
</dbReference>
<feature type="region of interest" description="Disordered" evidence="1">
    <location>
        <begin position="39"/>
        <end position="76"/>
    </location>
</feature>
<evidence type="ECO:0000256" key="1">
    <source>
        <dbReference type="SAM" id="MobiDB-lite"/>
    </source>
</evidence>
<name>D6A9E7_STRV1</name>
<accession>D6A9E7</accession>
<feature type="compositionally biased region" description="Low complexity" evidence="1">
    <location>
        <begin position="55"/>
        <end position="65"/>
    </location>
</feature>
<protein>
    <recommendedName>
        <fullName evidence="2">TIR domain-containing protein</fullName>
    </recommendedName>
</protein>
<dbReference type="InterPro" id="IPR000157">
    <property type="entry name" value="TIR_dom"/>
</dbReference>
<feature type="region of interest" description="Disordered" evidence="1">
    <location>
        <begin position="1"/>
        <end position="23"/>
    </location>
</feature>
<proteinExistence type="predicted"/>
<evidence type="ECO:0000313" key="3">
    <source>
        <dbReference type="EMBL" id="EFE68183.2"/>
    </source>
</evidence>
<dbReference type="SUPFAM" id="SSF52200">
    <property type="entry name" value="Toll/Interleukin receptor TIR domain"/>
    <property type="match status" value="1"/>
</dbReference>
<dbReference type="AlphaFoldDB" id="D6A9E7"/>
<dbReference type="Gene3D" id="3.40.50.10140">
    <property type="entry name" value="Toll/interleukin-1 receptor homology (TIR) domain"/>
    <property type="match status" value="1"/>
</dbReference>
<organism evidence="3 4">
    <name type="scientific">Streptomyces viridosporus (strain ATCC 14672 / DSM 40746 / JCM 4963 / KCTC 9882 / NRRL B-12104 / FH 1290)</name>
    <name type="common">Streptomyces ghanaensis</name>
    <dbReference type="NCBI Taxonomy" id="566461"/>
    <lineage>
        <taxon>Bacteria</taxon>
        <taxon>Bacillati</taxon>
        <taxon>Actinomycetota</taxon>
        <taxon>Actinomycetes</taxon>
        <taxon>Kitasatosporales</taxon>
        <taxon>Streptomycetaceae</taxon>
        <taxon>Streptomyces</taxon>
    </lineage>
</organism>